<comment type="caution">
    <text evidence="5">The sequence shown here is derived from an EMBL/GenBank/DDBJ whole genome shotgun (WGS) entry which is preliminary data.</text>
</comment>
<dbReference type="SUPFAM" id="SSF46955">
    <property type="entry name" value="Putative DNA-binding domain"/>
    <property type="match status" value="1"/>
</dbReference>
<dbReference type="PANTHER" id="PTHR30204:SF94">
    <property type="entry name" value="HEAVY METAL-DEPENDENT TRANSCRIPTIONAL REGULATOR HI_0293-RELATED"/>
    <property type="match status" value="1"/>
</dbReference>
<dbReference type="Gene3D" id="1.10.1660.10">
    <property type="match status" value="1"/>
</dbReference>
<keyword evidence="6" id="KW-1185">Reference proteome</keyword>
<keyword evidence="2" id="KW-0238">DNA-binding</keyword>
<dbReference type="Pfam" id="PF13411">
    <property type="entry name" value="MerR_1"/>
    <property type="match status" value="1"/>
</dbReference>
<proteinExistence type="predicted"/>
<accession>A0A1E5GCV5</accession>
<dbReference type="GO" id="GO:0003700">
    <property type="term" value="F:DNA-binding transcription factor activity"/>
    <property type="evidence" value="ECO:0007669"/>
    <property type="project" value="InterPro"/>
</dbReference>
<dbReference type="GO" id="GO:0003677">
    <property type="term" value="F:DNA binding"/>
    <property type="evidence" value="ECO:0007669"/>
    <property type="project" value="UniProtKB-KW"/>
</dbReference>
<dbReference type="PATRIC" id="fig|332950.4.peg.852"/>
<sequence>MKKLTTGELAEIFAISKYKIRHYIDKKLLTPSQNQQNGYYLFDETDIYKLYQIIMFRNIGYSIETIKQLLAGSAILDSLKTAEQQLQTQIDELTVIKKNVHDIIQAQQTYKLNEIIFLEKDTRFFKKAPVEIITDQEIDLLKATRLGFSQLDKISYVRPNHNSFIPCFTSTKEEHDYLFETGIYACKSFIVENEQALTKEMEYFLADSLLHTLSPSAKILLYENVACALAYNDVTVYSVEVKL</sequence>
<dbReference type="InterPro" id="IPR000551">
    <property type="entry name" value="MerR-type_HTH_dom"/>
</dbReference>
<evidence type="ECO:0000256" key="1">
    <source>
        <dbReference type="ARBA" id="ARBA00023015"/>
    </source>
</evidence>
<dbReference type="OrthoDB" id="9773308at2"/>
<dbReference type="PANTHER" id="PTHR30204">
    <property type="entry name" value="REDOX-CYCLING DRUG-SENSING TRANSCRIPTIONAL ACTIVATOR SOXR"/>
    <property type="match status" value="1"/>
</dbReference>
<keyword evidence="3" id="KW-0804">Transcription</keyword>
<evidence type="ECO:0000313" key="5">
    <source>
        <dbReference type="EMBL" id="OEG10543.1"/>
    </source>
</evidence>
<dbReference type="AlphaFoldDB" id="A0A1E5GCV5"/>
<name>A0A1E5GCV5_9ENTE</name>
<dbReference type="InterPro" id="IPR009061">
    <property type="entry name" value="DNA-bd_dom_put_sf"/>
</dbReference>
<dbReference type="SMART" id="SM00422">
    <property type="entry name" value="HTH_MERR"/>
    <property type="match status" value="1"/>
</dbReference>
<protein>
    <recommendedName>
        <fullName evidence="4">HTH merR-type domain-containing protein</fullName>
    </recommendedName>
</protein>
<evidence type="ECO:0000256" key="2">
    <source>
        <dbReference type="ARBA" id="ARBA00023125"/>
    </source>
</evidence>
<reference evidence="6" key="1">
    <citation type="submission" date="2016-09" db="EMBL/GenBank/DDBJ databases">
        <authorList>
            <person name="Gulvik C.A."/>
        </authorList>
    </citation>
    <scope>NUCLEOTIDE SEQUENCE [LARGE SCALE GENOMIC DNA]</scope>
    <source>
        <strain evidence="6">LMG 8895</strain>
    </source>
</reference>
<organism evidence="5 6">
    <name type="scientific">Enterococcus termitis</name>
    <dbReference type="NCBI Taxonomy" id="332950"/>
    <lineage>
        <taxon>Bacteria</taxon>
        <taxon>Bacillati</taxon>
        <taxon>Bacillota</taxon>
        <taxon>Bacilli</taxon>
        <taxon>Lactobacillales</taxon>
        <taxon>Enterococcaceae</taxon>
        <taxon>Enterococcus</taxon>
    </lineage>
</organism>
<dbReference type="RefSeq" id="WP_069664324.1">
    <property type="nucleotide sequence ID" value="NZ_JBHUJJ010000001.1"/>
</dbReference>
<gene>
    <name evidence="5" type="ORF">BCR25_08700</name>
</gene>
<dbReference type="InterPro" id="IPR047057">
    <property type="entry name" value="MerR_fam"/>
</dbReference>
<dbReference type="Proteomes" id="UP000095094">
    <property type="component" value="Unassembled WGS sequence"/>
</dbReference>
<evidence type="ECO:0000313" key="6">
    <source>
        <dbReference type="Proteomes" id="UP000095094"/>
    </source>
</evidence>
<evidence type="ECO:0000259" key="4">
    <source>
        <dbReference type="SMART" id="SM00422"/>
    </source>
</evidence>
<feature type="domain" description="HTH merR-type" evidence="4">
    <location>
        <begin position="4"/>
        <end position="73"/>
    </location>
</feature>
<keyword evidence="1" id="KW-0805">Transcription regulation</keyword>
<dbReference type="EMBL" id="MIJY01000043">
    <property type="protein sequence ID" value="OEG10543.1"/>
    <property type="molecule type" value="Genomic_DNA"/>
</dbReference>
<evidence type="ECO:0000256" key="3">
    <source>
        <dbReference type="ARBA" id="ARBA00023163"/>
    </source>
</evidence>